<keyword evidence="3" id="KW-0560">Oxidoreductase</keyword>
<dbReference type="GO" id="GO:0008199">
    <property type="term" value="F:ferric iron binding"/>
    <property type="evidence" value="ECO:0007669"/>
    <property type="project" value="InterPro"/>
</dbReference>
<evidence type="ECO:0000313" key="5">
    <source>
        <dbReference type="EMBL" id="NBN77480.1"/>
    </source>
</evidence>
<dbReference type="InterPro" id="IPR015889">
    <property type="entry name" value="Intradiol_dOase_core"/>
</dbReference>
<gene>
    <name evidence="5" type="ORF">GWI72_04280</name>
</gene>
<dbReference type="RefSeq" id="WP_161675800.1">
    <property type="nucleotide sequence ID" value="NZ_JAABLP010000002.1"/>
</dbReference>
<dbReference type="Pfam" id="PF00775">
    <property type="entry name" value="Dioxygenase_C"/>
    <property type="match status" value="1"/>
</dbReference>
<dbReference type="PANTHER" id="PTHR33711:SF10">
    <property type="entry name" value="INTRADIOL RING-CLEAVAGE DIOXYGENASES DOMAIN-CONTAINING PROTEIN"/>
    <property type="match status" value="1"/>
</dbReference>
<comment type="caution">
    <text evidence="5">The sequence shown here is derived from an EMBL/GenBank/DDBJ whole genome shotgun (WGS) entry which is preliminary data.</text>
</comment>
<sequence length="199" mass="22692">MTDESKVTGRRRFLQYAAMVPASLGLSVTWAEAEEAMVPTARDMEGPFYISNTPVVTNLNRFGKTGEPMRIAGRVMNAASPETPVPGARLELWQTDGRGRYHPQDKGDYRDFRDDQIDMRGTVIADSEGRFEVMSLFPAEYWPRPSHIHYWVRAEGFRPLVTQHYLDTRPGNRPHRTARVIRTQKPALYPAPTIYLEPA</sequence>
<dbReference type="InterPro" id="IPR000627">
    <property type="entry name" value="Intradiol_dOase_C"/>
</dbReference>
<organism evidence="5 6">
    <name type="scientific">Pannonibacter tanglangensis</name>
    <dbReference type="NCBI Taxonomy" id="2750084"/>
    <lineage>
        <taxon>Bacteria</taxon>
        <taxon>Pseudomonadati</taxon>
        <taxon>Pseudomonadota</taxon>
        <taxon>Alphaproteobacteria</taxon>
        <taxon>Hyphomicrobiales</taxon>
        <taxon>Stappiaceae</taxon>
        <taxon>Pannonibacter</taxon>
    </lineage>
</organism>
<dbReference type="InterPro" id="IPR050770">
    <property type="entry name" value="Intradiol_RC_Dioxygenase"/>
</dbReference>
<evidence type="ECO:0000256" key="1">
    <source>
        <dbReference type="ARBA" id="ARBA00007825"/>
    </source>
</evidence>
<keyword evidence="6" id="KW-1185">Reference proteome</keyword>
<keyword evidence="2" id="KW-0223">Dioxygenase</keyword>
<name>A0A7X5F0E9_9HYPH</name>
<evidence type="ECO:0000256" key="2">
    <source>
        <dbReference type="ARBA" id="ARBA00022964"/>
    </source>
</evidence>
<dbReference type="AlphaFoldDB" id="A0A7X5F0E9"/>
<evidence type="ECO:0000256" key="3">
    <source>
        <dbReference type="ARBA" id="ARBA00023002"/>
    </source>
</evidence>
<dbReference type="SUPFAM" id="SSF49482">
    <property type="entry name" value="Aromatic compound dioxygenase"/>
    <property type="match status" value="1"/>
</dbReference>
<dbReference type="Gene3D" id="2.60.130.10">
    <property type="entry name" value="Aromatic compound dioxygenase"/>
    <property type="match status" value="1"/>
</dbReference>
<dbReference type="InterPro" id="IPR006311">
    <property type="entry name" value="TAT_signal"/>
</dbReference>
<evidence type="ECO:0000313" key="6">
    <source>
        <dbReference type="Proteomes" id="UP000586722"/>
    </source>
</evidence>
<proteinExistence type="inferred from homology"/>
<dbReference type="GO" id="GO:0016702">
    <property type="term" value="F:oxidoreductase activity, acting on single donors with incorporation of molecular oxygen, incorporation of two atoms of oxygen"/>
    <property type="evidence" value="ECO:0007669"/>
    <property type="project" value="InterPro"/>
</dbReference>
<dbReference type="PANTHER" id="PTHR33711">
    <property type="entry name" value="DIOXYGENASE, PUTATIVE (AFU_ORTHOLOGUE AFUA_2G02910)-RELATED"/>
    <property type="match status" value="1"/>
</dbReference>
<reference evidence="6" key="1">
    <citation type="submission" date="2020-01" db="EMBL/GenBank/DDBJ databases">
        <authorList>
            <person name="Fang Y."/>
            <person name="Sun R."/>
            <person name="Nie L."/>
            <person name="He J."/>
            <person name="Hao L."/>
            <person name="Wang L."/>
            <person name="Su S."/>
            <person name="Lv E."/>
            <person name="Zhang Z."/>
            <person name="Xie R."/>
            <person name="Liu H."/>
        </authorList>
    </citation>
    <scope>NUCLEOTIDE SEQUENCE [LARGE SCALE GENOMIC DNA]</scope>
    <source>
        <strain evidence="6">XCT-53</strain>
    </source>
</reference>
<protein>
    <recommendedName>
        <fullName evidence="4">Intradiol ring-cleavage dioxygenases domain-containing protein</fullName>
    </recommendedName>
</protein>
<dbReference type="PROSITE" id="PS51318">
    <property type="entry name" value="TAT"/>
    <property type="match status" value="1"/>
</dbReference>
<feature type="domain" description="Intradiol ring-cleavage dioxygenases" evidence="4">
    <location>
        <begin position="45"/>
        <end position="167"/>
    </location>
</feature>
<evidence type="ECO:0000259" key="4">
    <source>
        <dbReference type="Pfam" id="PF00775"/>
    </source>
</evidence>
<dbReference type="Proteomes" id="UP000586722">
    <property type="component" value="Unassembled WGS sequence"/>
</dbReference>
<comment type="similarity">
    <text evidence="1">Belongs to the intradiol ring-cleavage dioxygenase family.</text>
</comment>
<dbReference type="EMBL" id="JAABLQ010000001">
    <property type="protein sequence ID" value="NBN77480.1"/>
    <property type="molecule type" value="Genomic_DNA"/>
</dbReference>
<accession>A0A7X5F0E9</accession>